<feature type="compositionally biased region" description="Polar residues" evidence="3">
    <location>
        <begin position="847"/>
        <end position="864"/>
    </location>
</feature>
<evidence type="ECO:0000313" key="6">
    <source>
        <dbReference type="EMBL" id="OLQ04266.1"/>
    </source>
</evidence>
<keyword evidence="4" id="KW-0732">Signal</keyword>
<dbReference type="Gene3D" id="1.25.40.10">
    <property type="entry name" value="Tetratricopeptide repeat domain"/>
    <property type="match status" value="4"/>
</dbReference>
<dbReference type="EMBL" id="LSRX01000214">
    <property type="protein sequence ID" value="OLQ04266.1"/>
    <property type="molecule type" value="Genomic_DNA"/>
</dbReference>
<accession>A0A1Q9EA14</accession>
<evidence type="ECO:0000256" key="2">
    <source>
        <dbReference type="PROSITE-ProRule" id="PRU00708"/>
    </source>
</evidence>
<organism evidence="6 7">
    <name type="scientific">Symbiodinium microadriaticum</name>
    <name type="common">Dinoflagellate</name>
    <name type="synonym">Zooxanthella microadriatica</name>
    <dbReference type="NCBI Taxonomy" id="2951"/>
    <lineage>
        <taxon>Eukaryota</taxon>
        <taxon>Sar</taxon>
        <taxon>Alveolata</taxon>
        <taxon>Dinophyceae</taxon>
        <taxon>Suessiales</taxon>
        <taxon>Symbiodiniaceae</taxon>
        <taxon>Symbiodinium</taxon>
    </lineage>
</organism>
<name>A0A1Q9EA14_SYMMI</name>
<gene>
    <name evidence="6" type="ORF">AK812_SmicGene12675</name>
</gene>
<feature type="chain" id="PRO_5012299753" evidence="4">
    <location>
        <begin position="30"/>
        <end position="1811"/>
    </location>
</feature>
<evidence type="ECO:0000313" key="7">
    <source>
        <dbReference type="Proteomes" id="UP000186817"/>
    </source>
</evidence>
<dbReference type="InterPro" id="IPR000421">
    <property type="entry name" value="FA58C"/>
</dbReference>
<feature type="repeat" description="PPR" evidence="2">
    <location>
        <begin position="334"/>
        <end position="368"/>
    </location>
</feature>
<keyword evidence="1" id="KW-0677">Repeat</keyword>
<feature type="region of interest" description="Disordered" evidence="3">
    <location>
        <begin position="846"/>
        <end position="878"/>
    </location>
</feature>
<protein>
    <submittedName>
        <fullName evidence="6">Pentatricopeptide repeat-containing protein, chloroplastic</fullName>
    </submittedName>
</protein>
<dbReference type="SUPFAM" id="SSF49785">
    <property type="entry name" value="Galactose-binding domain-like"/>
    <property type="match status" value="1"/>
</dbReference>
<evidence type="ECO:0000256" key="1">
    <source>
        <dbReference type="ARBA" id="ARBA00022737"/>
    </source>
</evidence>
<feature type="repeat" description="PPR" evidence="2">
    <location>
        <begin position="710"/>
        <end position="744"/>
    </location>
</feature>
<feature type="compositionally biased region" description="Basic and acidic residues" evidence="3">
    <location>
        <begin position="869"/>
        <end position="878"/>
    </location>
</feature>
<dbReference type="Pfam" id="PF13812">
    <property type="entry name" value="PPR_3"/>
    <property type="match status" value="2"/>
</dbReference>
<evidence type="ECO:0000256" key="3">
    <source>
        <dbReference type="SAM" id="MobiDB-lite"/>
    </source>
</evidence>
<keyword evidence="7" id="KW-1185">Reference proteome</keyword>
<proteinExistence type="predicted"/>
<dbReference type="PANTHER" id="PTHR47447">
    <property type="entry name" value="OS03G0856100 PROTEIN"/>
    <property type="match status" value="1"/>
</dbReference>
<dbReference type="OrthoDB" id="416041at2759"/>
<feature type="signal peptide" evidence="4">
    <location>
        <begin position="1"/>
        <end position="29"/>
    </location>
</feature>
<dbReference type="Gene3D" id="2.60.120.260">
    <property type="entry name" value="Galactose-binding domain-like"/>
    <property type="match status" value="1"/>
</dbReference>
<dbReference type="InterPro" id="IPR002885">
    <property type="entry name" value="PPR_rpt"/>
</dbReference>
<dbReference type="Pfam" id="PF01535">
    <property type="entry name" value="PPR"/>
    <property type="match status" value="1"/>
</dbReference>
<feature type="domain" description="F5/8 type C" evidence="5">
    <location>
        <begin position="1520"/>
        <end position="1599"/>
    </location>
</feature>
<evidence type="ECO:0000256" key="4">
    <source>
        <dbReference type="SAM" id="SignalP"/>
    </source>
</evidence>
<sequence>MPLAGMVYRSAAKALLAALWLLQADQCNTQSACSDAESARSICEQVERISIATGATECQYRRVFYTCMLTEGCYEGGGACRNANGPVSCDILCEAEPVLTSCLAVQPPPEDYYLCPHISKSELSAHHRHDLYGFPGSALRNSKPWPFMRGRAAQAAALAEHRLRDGTKRLRELGKHGRWQEALCQLCEMQQLGPTPSVVTYNVVINACDSTHAAALMDELRRKRLQELQENVLRKIRDADPDLTASMLRRWKAHVAQFESGQADAVTYGSVIAAHGRERQWRAALATLKAMWHDSVQWDLKSAGAAISACGKSTCWEQAMALMATLEGTMQEPDVVIYSASIDACARGRLWQHAVQLLAHMRRRALPQTSANVVSYGAALRACEAEWMVALQLVADMMQTQLLPDVVAFNAAVGACESSSAWDAVLGLLAGMARARVAKDDVSVALAVNACARARRWKTALALCTKPASAITCSAFITACGYGRRWQLALSTLFDNTVASRSAVCWNATISACDFWPRSLLLQERMQEQRLRADVLGYNATLSTLEKGGQWRLALETFRTLGQHPLGPDAISFNSVISALEKGFQWQLATKMLTEMPLVDIRPSAITFNATISACEKGEKWALSLAILENMVEQQAVQPDVVSHNAAIAACESAGEWEMALAVCDLLPQRSLCPTVVTCNSCISACEKGLQWELSLRLLAGLPTLKLVADEISYSAAVLACANSSRWESAFALWDTCLQQGISPCIDSPLHFTLLMLSEQHALRSRERELLCRLPKTGWSGSIPVQNILAFHLAVEGRAAVSVQAAGEQQNPLGLRIRAACGAWDLASSEKKDEVAETLKLKMKAANGNTGNDSHSEFNGNNTHGCKKQTPEQQERHPGRMWPTGFRCHAGSHFGGLLSSSGAAVHSHWPERLDMAWLPIPLEEGRASTAPTACRATGSKPASSQRRTLAVRRVALLLEDMDKKPSGVESASWLSYMKMDKLDMYTSTHVRSFGHPASAPAAGTLKLPMTENQLEQYRTTWTRGDADRFTRDRNHARTTTGVPCEVEDAFARLEFPEELGTEATFFDQIASPDVWMAYRAANSADPVSLVPTFLADAVAVSLASSLQLNPLAVVISGQISYSKAPLNLPGSEPPPVWAQHTAFLSLNIHIINVTDIQRMQSLSDITLLANFQSQAQNLLDPVEERLQEELNNAFPASSNLQLSRLEIHAQRGLVSEFPTFVETTTVVTTTMQDIRLQIQQWRAWRIRCMEGVVYRWEVSELEFWADACPERGGSERLSASYSGMTTFSSGSYDGNHSEEKAFDNDANFTRSFWLSNCTSCPAGTAWLGLAASLGTPAFRVACTKLLQGNTATNMCGLIVLEASDDFQTWEVRGSMVGLSENQSLCVPRTSQDFPSLQCGVLENGCGSNIEFGSCAGSKEVCQVNQCICQGRLEVTDPAFSGWQCGDAEDGCGGILRFGSCSASNATCINHRCKEDIFAAAHWRLMCTGTTVSRWVVREVRFHADGLCVIAHTVFRRAGSSGTQYAHSPALNAFDGDESSRWISSCHACQPREAWLSLQFPDPVVVRCVRVLQHPRTAQQCPTLSLEYSDDGVVWTERYQYGATGFTVGEDARLEATLDEDFSLQDVFAEERFAYMWRISCMEAVEFPWKVREFDFYDNEECSSSLRGAVDSVLHAASSSWPAENAYDQNEFTIWTTKCGQCSGSEDPFCACRPGEAYVGLRFLRRVRPRCFRILQLEEGKGRCGQLAIHFSDDTDPDQVADWTLRRSFDDVGSDLLGVLAPRGDASERNQAPAWSTGRLTVWTLLFVAGSV</sequence>
<reference evidence="6 7" key="1">
    <citation type="submission" date="2016-02" db="EMBL/GenBank/DDBJ databases">
        <title>Genome analysis of coral dinoflagellate symbionts highlights evolutionary adaptations to a symbiotic lifestyle.</title>
        <authorList>
            <person name="Aranda M."/>
            <person name="Li Y."/>
            <person name="Liew Y.J."/>
            <person name="Baumgarten S."/>
            <person name="Simakov O."/>
            <person name="Wilson M."/>
            <person name="Piel J."/>
            <person name="Ashoor H."/>
            <person name="Bougouffa S."/>
            <person name="Bajic V.B."/>
            <person name="Ryu T."/>
            <person name="Ravasi T."/>
            <person name="Bayer T."/>
            <person name="Micklem G."/>
            <person name="Kim H."/>
            <person name="Bhak J."/>
            <person name="Lajeunesse T.C."/>
            <person name="Voolstra C.R."/>
        </authorList>
    </citation>
    <scope>NUCLEOTIDE SEQUENCE [LARGE SCALE GENOMIC DNA]</scope>
    <source>
        <strain evidence="6 7">CCMP2467</strain>
    </source>
</reference>
<dbReference type="Proteomes" id="UP000186817">
    <property type="component" value="Unassembled WGS sequence"/>
</dbReference>
<dbReference type="PROSITE" id="PS51375">
    <property type="entry name" value="PPR"/>
    <property type="match status" value="4"/>
</dbReference>
<feature type="repeat" description="PPR" evidence="2">
    <location>
        <begin position="569"/>
        <end position="603"/>
    </location>
</feature>
<dbReference type="Pfam" id="PF00754">
    <property type="entry name" value="F5_F8_type_C"/>
    <property type="match status" value="1"/>
</dbReference>
<dbReference type="PANTHER" id="PTHR47447:SF17">
    <property type="entry name" value="OS12G0638900 PROTEIN"/>
    <property type="match status" value="1"/>
</dbReference>
<dbReference type="InterPro" id="IPR008979">
    <property type="entry name" value="Galactose-bd-like_sf"/>
</dbReference>
<dbReference type="InterPro" id="IPR011990">
    <property type="entry name" value="TPR-like_helical_dom_sf"/>
</dbReference>
<feature type="repeat" description="PPR" evidence="2">
    <location>
        <begin position="640"/>
        <end position="674"/>
    </location>
</feature>
<comment type="caution">
    <text evidence="6">The sequence shown here is derived from an EMBL/GenBank/DDBJ whole genome shotgun (WGS) entry which is preliminary data.</text>
</comment>
<evidence type="ECO:0000259" key="5">
    <source>
        <dbReference type="Pfam" id="PF00754"/>
    </source>
</evidence>